<dbReference type="EMBL" id="UYRR01033147">
    <property type="protein sequence ID" value="VDK57950.1"/>
    <property type="molecule type" value="Genomic_DNA"/>
</dbReference>
<reference evidence="2 3" key="2">
    <citation type="submission" date="2018-11" db="EMBL/GenBank/DDBJ databases">
        <authorList>
            <consortium name="Pathogen Informatics"/>
        </authorList>
    </citation>
    <scope>NUCLEOTIDE SEQUENCE [LARGE SCALE GENOMIC DNA]</scope>
</reference>
<gene>
    <name evidence="2" type="ORF">ASIM_LOCUS16495</name>
</gene>
<evidence type="ECO:0000313" key="2">
    <source>
        <dbReference type="EMBL" id="VDK57950.1"/>
    </source>
</evidence>
<evidence type="ECO:0000313" key="4">
    <source>
        <dbReference type="WBParaSite" id="ASIM_0001708801-mRNA-1"/>
    </source>
</evidence>
<accession>A0A0M3K7Z7</accession>
<dbReference type="WBParaSite" id="ASIM_0001708801-mRNA-1">
    <property type="protein sequence ID" value="ASIM_0001708801-mRNA-1"/>
    <property type="gene ID" value="ASIM_0001708801"/>
</dbReference>
<name>A0A0M3K7Z7_ANISI</name>
<evidence type="ECO:0000313" key="3">
    <source>
        <dbReference type="Proteomes" id="UP000267096"/>
    </source>
</evidence>
<sequence length="127" mass="13912">MLHFRGSVALVQIHESTLCSNSHYKFTLRKYRERRLYLSRRHCGPIATVHPVPFVTPGSAYPAYPPPPRNPSLYEASQSSSAVISSQPTINQPNANASICAEQFIANTDTSPPPPYCSAVNPPKSSS</sequence>
<dbReference type="Proteomes" id="UP000267096">
    <property type="component" value="Unassembled WGS sequence"/>
</dbReference>
<keyword evidence="3" id="KW-1185">Reference proteome</keyword>
<reference evidence="4" key="1">
    <citation type="submission" date="2017-02" db="UniProtKB">
        <authorList>
            <consortium name="WormBaseParasite"/>
        </authorList>
    </citation>
    <scope>IDENTIFICATION</scope>
</reference>
<protein>
    <submittedName>
        <fullName evidence="2 4">Uncharacterized protein</fullName>
    </submittedName>
</protein>
<dbReference type="AlphaFoldDB" id="A0A0M3K7Z7"/>
<organism evidence="4">
    <name type="scientific">Anisakis simplex</name>
    <name type="common">Herring worm</name>
    <dbReference type="NCBI Taxonomy" id="6269"/>
    <lineage>
        <taxon>Eukaryota</taxon>
        <taxon>Metazoa</taxon>
        <taxon>Ecdysozoa</taxon>
        <taxon>Nematoda</taxon>
        <taxon>Chromadorea</taxon>
        <taxon>Rhabditida</taxon>
        <taxon>Spirurina</taxon>
        <taxon>Ascaridomorpha</taxon>
        <taxon>Ascaridoidea</taxon>
        <taxon>Anisakidae</taxon>
        <taxon>Anisakis</taxon>
        <taxon>Anisakis simplex complex</taxon>
    </lineage>
</organism>
<proteinExistence type="predicted"/>
<feature type="region of interest" description="Disordered" evidence="1">
    <location>
        <begin position="106"/>
        <end position="127"/>
    </location>
</feature>
<evidence type="ECO:0000256" key="1">
    <source>
        <dbReference type="SAM" id="MobiDB-lite"/>
    </source>
</evidence>